<proteinExistence type="predicted"/>
<dbReference type="GO" id="GO:0003830">
    <property type="term" value="F:beta-1,4-mannosylglycoprotein 4-beta-N-acetylglucosaminyltransferase activity"/>
    <property type="evidence" value="ECO:0007669"/>
    <property type="project" value="InterPro"/>
</dbReference>
<dbReference type="OrthoDB" id="6474464at2759"/>
<reference evidence="1 2" key="1">
    <citation type="journal article" date="2017" name="G3 (Bethesda)">
        <title>First Draft Genome Sequence of the Pathogenic Fungus Lomentospora prolificans (Formerly Scedosporium prolificans).</title>
        <authorList>
            <person name="Luo R."/>
            <person name="Zimin A."/>
            <person name="Workman R."/>
            <person name="Fan Y."/>
            <person name="Pertea G."/>
            <person name="Grossman N."/>
            <person name="Wear M.P."/>
            <person name="Jia B."/>
            <person name="Miller H."/>
            <person name="Casadevall A."/>
            <person name="Timp W."/>
            <person name="Zhang S.X."/>
            <person name="Salzberg S.L."/>
        </authorList>
    </citation>
    <scope>NUCLEOTIDE SEQUENCE [LARGE SCALE GENOMIC DNA]</scope>
    <source>
        <strain evidence="1 2">JHH-5317</strain>
    </source>
</reference>
<dbReference type="STRING" id="41688.A0A2N3NBH3"/>
<dbReference type="Proteomes" id="UP000233524">
    <property type="component" value="Unassembled WGS sequence"/>
</dbReference>
<dbReference type="InterPro" id="IPR006813">
    <property type="entry name" value="Glyco_trans_17"/>
</dbReference>
<dbReference type="AlphaFoldDB" id="A0A2N3NBH3"/>
<evidence type="ECO:0000313" key="2">
    <source>
        <dbReference type="Proteomes" id="UP000233524"/>
    </source>
</evidence>
<protein>
    <submittedName>
        <fullName evidence="1">Uncharacterized protein</fullName>
    </submittedName>
</protein>
<dbReference type="EMBL" id="NLAX01000010">
    <property type="protein sequence ID" value="PKS09796.1"/>
    <property type="molecule type" value="Genomic_DNA"/>
</dbReference>
<sequence>MVRNSKICAGATGSNPFDSDRLQYRKIHHLLLVSSGLDMLKVRLGDVYPYVDYFVILETDGTFSDKPKKR</sequence>
<name>A0A2N3NBH3_9PEZI</name>
<accession>A0A2N3NBH3</accession>
<dbReference type="InParanoid" id="A0A2N3NBH3"/>
<dbReference type="Pfam" id="PF04724">
    <property type="entry name" value="Glyco_transf_17"/>
    <property type="match status" value="1"/>
</dbReference>
<organism evidence="1 2">
    <name type="scientific">Lomentospora prolificans</name>
    <dbReference type="NCBI Taxonomy" id="41688"/>
    <lineage>
        <taxon>Eukaryota</taxon>
        <taxon>Fungi</taxon>
        <taxon>Dikarya</taxon>
        <taxon>Ascomycota</taxon>
        <taxon>Pezizomycotina</taxon>
        <taxon>Sordariomycetes</taxon>
        <taxon>Hypocreomycetidae</taxon>
        <taxon>Microascales</taxon>
        <taxon>Microascaceae</taxon>
        <taxon>Lomentospora</taxon>
    </lineage>
</organism>
<dbReference type="GO" id="GO:0016020">
    <property type="term" value="C:membrane"/>
    <property type="evidence" value="ECO:0007669"/>
    <property type="project" value="InterPro"/>
</dbReference>
<gene>
    <name evidence="1" type="ORF">jhhlp_004417</name>
</gene>
<keyword evidence="2" id="KW-1185">Reference proteome</keyword>
<dbReference type="VEuPathDB" id="FungiDB:jhhlp_004417"/>
<evidence type="ECO:0000313" key="1">
    <source>
        <dbReference type="EMBL" id="PKS09796.1"/>
    </source>
</evidence>
<comment type="caution">
    <text evidence="1">The sequence shown here is derived from an EMBL/GenBank/DDBJ whole genome shotgun (WGS) entry which is preliminary data.</text>
</comment>